<dbReference type="EMBL" id="AP025591">
    <property type="protein sequence ID" value="BDG02405.1"/>
    <property type="molecule type" value="Genomic_DNA"/>
</dbReference>
<feature type="domain" description="DUF5666" evidence="1">
    <location>
        <begin position="29"/>
        <end position="95"/>
    </location>
</feature>
<evidence type="ECO:0000313" key="2">
    <source>
        <dbReference type="EMBL" id="BDG02405.1"/>
    </source>
</evidence>
<reference evidence="3" key="1">
    <citation type="journal article" date="2022" name="Int. J. Syst. Evol. Microbiol.">
        <title>Anaeromyxobacter oryzae sp. nov., Anaeromyxobacter diazotrophicus sp. nov. and Anaeromyxobacter paludicola sp. nov., isolated from paddy soils.</title>
        <authorList>
            <person name="Itoh H."/>
            <person name="Xu Z."/>
            <person name="Mise K."/>
            <person name="Masuda Y."/>
            <person name="Ushijima N."/>
            <person name="Hayakawa C."/>
            <person name="Shiratori Y."/>
            <person name="Senoo K."/>
        </authorList>
    </citation>
    <scope>NUCLEOTIDE SEQUENCE [LARGE SCALE GENOMIC DNA]</scope>
    <source>
        <strain evidence="3">Red232</strain>
    </source>
</reference>
<sequence>MKRWLEGALVATALIGGSALAHEGGAHVRGVVKEISAERLVVDTPSGEAVTVALTPETRITRGTVTIHAADVHPGDRAVVHAKRGAGQLQATDVKLGTP</sequence>
<keyword evidence="3" id="KW-1185">Reference proteome</keyword>
<gene>
    <name evidence="2" type="ORF">AMOR_14010</name>
</gene>
<dbReference type="Proteomes" id="UP001162891">
    <property type="component" value="Chromosome"/>
</dbReference>
<name>A0ABM7WSF0_9BACT</name>
<proteinExistence type="predicted"/>
<evidence type="ECO:0000313" key="3">
    <source>
        <dbReference type="Proteomes" id="UP001162891"/>
    </source>
</evidence>
<organism evidence="2 3">
    <name type="scientific">Anaeromyxobacter oryzae</name>
    <dbReference type="NCBI Taxonomy" id="2918170"/>
    <lineage>
        <taxon>Bacteria</taxon>
        <taxon>Pseudomonadati</taxon>
        <taxon>Myxococcota</taxon>
        <taxon>Myxococcia</taxon>
        <taxon>Myxococcales</taxon>
        <taxon>Cystobacterineae</taxon>
        <taxon>Anaeromyxobacteraceae</taxon>
        <taxon>Anaeromyxobacter</taxon>
    </lineage>
</organism>
<protein>
    <recommendedName>
        <fullName evidence="1">DUF5666 domain-containing protein</fullName>
    </recommendedName>
</protein>
<dbReference type="InterPro" id="IPR043724">
    <property type="entry name" value="DUF5666"/>
</dbReference>
<accession>A0ABM7WSF0</accession>
<evidence type="ECO:0000259" key="1">
    <source>
        <dbReference type="Pfam" id="PF18914"/>
    </source>
</evidence>
<dbReference type="Pfam" id="PF18914">
    <property type="entry name" value="DUF5666"/>
    <property type="match status" value="1"/>
</dbReference>
<dbReference type="RefSeq" id="WP_248360036.1">
    <property type="nucleotide sequence ID" value="NZ_AP025591.1"/>
</dbReference>